<comment type="caution">
    <text evidence="1">The sequence shown here is derived from an EMBL/GenBank/DDBJ whole genome shotgun (WGS) entry which is preliminary data.</text>
</comment>
<protein>
    <submittedName>
        <fullName evidence="1">Uncharacterized protein</fullName>
    </submittedName>
</protein>
<dbReference type="EMBL" id="BMAW01077788">
    <property type="protein sequence ID" value="GFU08096.1"/>
    <property type="molecule type" value="Genomic_DNA"/>
</dbReference>
<reference evidence="1" key="1">
    <citation type="submission" date="2020-08" db="EMBL/GenBank/DDBJ databases">
        <title>Multicomponent nature underlies the extraordinary mechanical properties of spider dragline silk.</title>
        <authorList>
            <person name="Kono N."/>
            <person name="Nakamura H."/>
            <person name="Mori M."/>
            <person name="Yoshida Y."/>
            <person name="Ohtoshi R."/>
            <person name="Malay A.D."/>
            <person name="Moran D.A.P."/>
            <person name="Tomita M."/>
            <person name="Numata K."/>
            <person name="Arakawa K."/>
        </authorList>
    </citation>
    <scope>NUCLEOTIDE SEQUENCE</scope>
</reference>
<dbReference type="Proteomes" id="UP000887013">
    <property type="component" value="Unassembled WGS sequence"/>
</dbReference>
<dbReference type="AlphaFoldDB" id="A0A8X6UDM5"/>
<sequence length="58" mass="6512">MTLPLVVQRPTSIKTVHEKRGIDESLSKPGYPLALGNRRGLALSATFRYLEEQEVSEE</sequence>
<keyword evidence="2" id="KW-1185">Reference proteome</keyword>
<proteinExistence type="predicted"/>
<feature type="non-terminal residue" evidence="1">
    <location>
        <position position="58"/>
    </location>
</feature>
<evidence type="ECO:0000313" key="1">
    <source>
        <dbReference type="EMBL" id="GFU08096.1"/>
    </source>
</evidence>
<name>A0A8X6UDM5_NEPPI</name>
<gene>
    <name evidence="1" type="ORF">NPIL_303061</name>
</gene>
<organism evidence="1 2">
    <name type="scientific">Nephila pilipes</name>
    <name type="common">Giant wood spider</name>
    <name type="synonym">Nephila maculata</name>
    <dbReference type="NCBI Taxonomy" id="299642"/>
    <lineage>
        <taxon>Eukaryota</taxon>
        <taxon>Metazoa</taxon>
        <taxon>Ecdysozoa</taxon>
        <taxon>Arthropoda</taxon>
        <taxon>Chelicerata</taxon>
        <taxon>Arachnida</taxon>
        <taxon>Araneae</taxon>
        <taxon>Araneomorphae</taxon>
        <taxon>Entelegynae</taxon>
        <taxon>Araneoidea</taxon>
        <taxon>Nephilidae</taxon>
        <taxon>Nephila</taxon>
    </lineage>
</organism>
<accession>A0A8X6UDM5</accession>
<evidence type="ECO:0000313" key="2">
    <source>
        <dbReference type="Proteomes" id="UP000887013"/>
    </source>
</evidence>